<name>A0ABR3JXA3_9AGAR</name>
<dbReference type="InterPro" id="IPR001155">
    <property type="entry name" value="OxRdtase_FMN_N"/>
</dbReference>
<evidence type="ECO:0000256" key="4">
    <source>
        <dbReference type="ARBA" id="ARBA00023002"/>
    </source>
</evidence>
<evidence type="ECO:0000313" key="6">
    <source>
        <dbReference type="EMBL" id="KAL0959918.1"/>
    </source>
</evidence>
<evidence type="ECO:0000256" key="1">
    <source>
        <dbReference type="ARBA" id="ARBA00005979"/>
    </source>
</evidence>
<dbReference type="Pfam" id="PF00724">
    <property type="entry name" value="Oxidored_FMN"/>
    <property type="match status" value="1"/>
</dbReference>
<dbReference type="InterPro" id="IPR013785">
    <property type="entry name" value="Aldolase_TIM"/>
</dbReference>
<evidence type="ECO:0000259" key="5">
    <source>
        <dbReference type="Pfam" id="PF00724"/>
    </source>
</evidence>
<protein>
    <recommendedName>
        <fullName evidence="5">NADH:flavin oxidoreductase/NADH oxidase N-terminal domain-containing protein</fullName>
    </recommendedName>
</protein>
<organism evidence="6 7">
    <name type="scientific">Hohenbuehelia grisea</name>
    <dbReference type="NCBI Taxonomy" id="104357"/>
    <lineage>
        <taxon>Eukaryota</taxon>
        <taxon>Fungi</taxon>
        <taxon>Dikarya</taxon>
        <taxon>Basidiomycota</taxon>
        <taxon>Agaricomycotina</taxon>
        <taxon>Agaricomycetes</taxon>
        <taxon>Agaricomycetidae</taxon>
        <taxon>Agaricales</taxon>
        <taxon>Pleurotineae</taxon>
        <taxon>Pleurotaceae</taxon>
        <taxon>Hohenbuehelia</taxon>
    </lineage>
</organism>
<accession>A0ABR3JXA3</accession>
<evidence type="ECO:0000256" key="2">
    <source>
        <dbReference type="ARBA" id="ARBA00022630"/>
    </source>
</evidence>
<keyword evidence="2" id="KW-0285">Flavoprotein</keyword>
<keyword evidence="7" id="KW-1185">Reference proteome</keyword>
<dbReference type="EMBL" id="JASNQZ010000002">
    <property type="protein sequence ID" value="KAL0959918.1"/>
    <property type="molecule type" value="Genomic_DNA"/>
</dbReference>
<feature type="domain" description="NADH:flavin oxidoreductase/NADH oxidase N-terminal" evidence="5">
    <location>
        <begin position="12"/>
        <end position="392"/>
    </location>
</feature>
<dbReference type="PANTHER" id="PTHR43656:SF2">
    <property type="entry name" value="BINDING OXIDOREDUCTASE, PUTATIVE (AFU_ORTHOLOGUE AFUA_2G08260)-RELATED"/>
    <property type="match status" value="1"/>
</dbReference>
<evidence type="ECO:0000256" key="3">
    <source>
        <dbReference type="ARBA" id="ARBA00022643"/>
    </source>
</evidence>
<comment type="similarity">
    <text evidence="1">Belongs to the NADH:flavin oxidoreductase/NADH oxidase family.</text>
</comment>
<dbReference type="Proteomes" id="UP001556367">
    <property type="component" value="Unassembled WGS sequence"/>
</dbReference>
<dbReference type="InterPro" id="IPR051799">
    <property type="entry name" value="NADH_flavin_oxidoreductase"/>
</dbReference>
<proteinExistence type="inferred from homology"/>
<keyword evidence="4" id="KW-0560">Oxidoreductase</keyword>
<dbReference type="SUPFAM" id="SSF51395">
    <property type="entry name" value="FMN-linked oxidoreductases"/>
    <property type="match status" value="1"/>
</dbReference>
<comment type="caution">
    <text evidence="6">The sequence shown here is derived from an EMBL/GenBank/DDBJ whole genome shotgun (WGS) entry which is preliminary data.</text>
</comment>
<dbReference type="Gene3D" id="3.20.20.70">
    <property type="entry name" value="Aldolase class I"/>
    <property type="match status" value="1"/>
</dbReference>
<gene>
    <name evidence="6" type="ORF">HGRIS_011583</name>
</gene>
<dbReference type="PANTHER" id="PTHR43656">
    <property type="entry name" value="BINDING OXIDOREDUCTASE, PUTATIVE (AFU_ORTHOLOGUE AFUA_2G08260)-RELATED"/>
    <property type="match status" value="1"/>
</dbReference>
<reference evidence="7" key="1">
    <citation type="submission" date="2024-06" db="EMBL/GenBank/DDBJ databases">
        <title>Multi-omics analyses provide insights into the biosynthesis of the anticancer antibiotic pleurotin in Hohenbuehelia grisea.</title>
        <authorList>
            <person name="Weaver J.A."/>
            <person name="Alberti F."/>
        </authorList>
    </citation>
    <scope>NUCLEOTIDE SEQUENCE [LARGE SCALE GENOMIC DNA]</scope>
    <source>
        <strain evidence="7">T-177</strain>
    </source>
</reference>
<evidence type="ECO:0000313" key="7">
    <source>
        <dbReference type="Proteomes" id="UP001556367"/>
    </source>
</evidence>
<keyword evidence="3" id="KW-0288">FMN</keyword>
<sequence length="481" mass="52198">MDDHASETSLALFSPITLPCGRQLPNRLVKVALYEHLANLRGGPPNSYHNALYSRWAQGGWGMVLTGNVQVSGEHLSLGRDTVIPPVVTEASLKPFKELASSMHGSSPLAEAERGTSPLAIMQLSHGGRQSPNLIGGRFPFASPLGPSSIRVGSSVQHGSFLGNAFYRFLFQEPKPMTLDQISDVVAAFVRGARLAAQAGFDGVQIHAAHGYLLAQFLSPKSNTRTDEYACDNALQLVRRIVDNIRLEVPESFVVGIKLNVADYTDTTGTSPADRALAHITSIAAWGTVDFIELSGGDYEDVAFMNKPQSAESSDSPRQALFTQCAHDAMRSLEGIERNSEQKLPLILLTGGFRTPAQMHAALSAHHTDLIGIGRSAIVCTDLPKRLRSDIDANTEAVCQQPAVETRVVKPTNRLSNWLWSKIPKVKLVGSGVEVAWYELALRRIAEAVVSSADGEATPEFDFDLGNTKILVGMWLWRAPR</sequence>